<protein>
    <submittedName>
        <fullName evidence="1">Uncharacterized protein</fullName>
    </submittedName>
</protein>
<dbReference type="AlphaFoldDB" id="A0A395HEM1"/>
<accession>A0A395HEM1</accession>
<dbReference type="RefSeq" id="XP_025579011.1">
    <property type="nucleotide sequence ID" value="XM_025714255.1"/>
</dbReference>
<dbReference type="EMBL" id="KZ824423">
    <property type="protein sequence ID" value="RAL04684.1"/>
    <property type="molecule type" value="Genomic_DNA"/>
</dbReference>
<dbReference type="Proteomes" id="UP000249402">
    <property type="component" value="Unassembled WGS sequence"/>
</dbReference>
<name>A0A395HEM1_9EURO</name>
<proteinExistence type="predicted"/>
<evidence type="ECO:0000313" key="1">
    <source>
        <dbReference type="EMBL" id="RAL04684.1"/>
    </source>
</evidence>
<dbReference type="VEuPathDB" id="FungiDB:BO80DRAFT_206205"/>
<sequence length="181" mass="20548">MHRSEGVTSRSRDGPRWCLQHAFTSTLCRWMIALYCPLAINTSNLPQLGAYELIHFYQLTRVLFSLGLPRDEADQRSSTPQAQGQCHCKPRAASKIRAALPRAMEPLPIVTPPARHEWRWRNPPAGSRIFHHRHRVLFPFHLTFTRKGLGQSARDHRYLGHGPLQRTCNGTSCVADHAVVG</sequence>
<dbReference type="GeneID" id="37219120"/>
<reference evidence="1 2" key="1">
    <citation type="submission" date="2018-02" db="EMBL/GenBank/DDBJ databases">
        <title>The genomes of Aspergillus section Nigri reveals drivers in fungal speciation.</title>
        <authorList>
            <consortium name="DOE Joint Genome Institute"/>
            <person name="Vesth T.C."/>
            <person name="Nybo J."/>
            <person name="Theobald S."/>
            <person name="Brandl J."/>
            <person name="Frisvad J.C."/>
            <person name="Nielsen K.F."/>
            <person name="Lyhne E.K."/>
            <person name="Kogle M.E."/>
            <person name="Kuo A."/>
            <person name="Riley R."/>
            <person name="Clum A."/>
            <person name="Nolan M."/>
            <person name="Lipzen A."/>
            <person name="Salamov A."/>
            <person name="Henrissat B."/>
            <person name="Wiebenga A."/>
            <person name="De vries R.P."/>
            <person name="Grigoriev I.V."/>
            <person name="Mortensen U.H."/>
            <person name="Andersen M.R."/>
            <person name="Baker S.E."/>
        </authorList>
    </citation>
    <scope>NUCLEOTIDE SEQUENCE [LARGE SCALE GENOMIC DNA]</scope>
    <source>
        <strain evidence="1 2">CBS 121593</strain>
    </source>
</reference>
<gene>
    <name evidence="1" type="ORF">BO80DRAFT_206205</name>
</gene>
<evidence type="ECO:0000313" key="2">
    <source>
        <dbReference type="Proteomes" id="UP000249402"/>
    </source>
</evidence>
<keyword evidence="2" id="KW-1185">Reference proteome</keyword>
<organism evidence="1 2">
    <name type="scientific">Aspergillus ibericus CBS 121593</name>
    <dbReference type="NCBI Taxonomy" id="1448316"/>
    <lineage>
        <taxon>Eukaryota</taxon>
        <taxon>Fungi</taxon>
        <taxon>Dikarya</taxon>
        <taxon>Ascomycota</taxon>
        <taxon>Pezizomycotina</taxon>
        <taxon>Eurotiomycetes</taxon>
        <taxon>Eurotiomycetidae</taxon>
        <taxon>Eurotiales</taxon>
        <taxon>Aspergillaceae</taxon>
        <taxon>Aspergillus</taxon>
        <taxon>Aspergillus subgen. Circumdati</taxon>
    </lineage>
</organism>